<feature type="region of interest" description="Disordered" evidence="1">
    <location>
        <begin position="414"/>
        <end position="491"/>
    </location>
</feature>
<dbReference type="CDD" id="cd11377">
    <property type="entry name" value="Pro-peptidase_S53"/>
    <property type="match status" value="1"/>
</dbReference>
<dbReference type="GO" id="GO:0008240">
    <property type="term" value="F:tripeptidyl-peptidase activity"/>
    <property type="evidence" value="ECO:0007669"/>
    <property type="project" value="TreeGrafter"/>
</dbReference>
<dbReference type="SMART" id="SM00944">
    <property type="entry name" value="Pro-kuma_activ"/>
    <property type="match status" value="1"/>
</dbReference>
<dbReference type="Pfam" id="PF09286">
    <property type="entry name" value="Pro-kuma_activ"/>
    <property type="match status" value="1"/>
</dbReference>
<dbReference type="InterPro" id="IPR036852">
    <property type="entry name" value="Peptidase_S8/S53_dom_sf"/>
</dbReference>
<dbReference type="AlphaFoldDB" id="A0A3M9MHB2"/>
<dbReference type="PANTHER" id="PTHR14218:SF15">
    <property type="entry name" value="TRIPEPTIDYL-PEPTIDASE 1"/>
    <property type="match status" value="1"/>
</dbReference>
<dbReference type="SUPFAM" id="SSF52743">
    <property type="entry name" value="Subtilisin-like"/>
    <property type="match status" value="1"/>
</dbReference>
<evidence type="ECO:0000313" key="5">
    <source>
        <dbReference type="Proteomes" id="UP000271678"/>
    </source>
</evidence>
<keyword evidence="5" id="KW-1185">Reference proteome</keyword>
<dbReference type="PANTHER" id="PTHR14218">
    <property type="entry name" value="PROTEASE S8 TRIPEPTIDYL PEPTIDASE I CLN2"/>
    <property type="match status" value="1"/>
</dbReference>
<dbReference type="InterPro" id="IPR050819">
    <property type="entry name" value="Tripeptidyl-peptidase_I"/>
</dbReference>
<organism evidence="4 5">
    <name type="scientific">Flexivirga caeni</name>
    <dbReference type="NCBI Taxonomy" id="2294115"/>
    <lineage>
        <taxon>Bacteria</taxon>
        <taxon>Bacillati</taxon>
        <taxon>Actinomycetota</taxon>
        <taxon>Actinomycetes</taxon>
        <taxon>Micrococcales</taxon>
        <taxon>Dermacoccaceae</taxon>
        <taxon>Flexivirga</taxon>
    </lineage>
</organism>
<proteinExistence type="predicted"/>
<dbReference type="EMBL" id="RJJQ01000002">
    <property type="protein sequence ID" value="RNI24884.1"/>
    <property type="molecule type" value="Genomic_DNA"/>
</dbReference>
<gene>
    <name evidence="4" type="ORF">EFY87_04160</name>
</gene>
<feature type="compositionally biased region" description="Low complexity" evidence="1">
    <location>
        <begin position="441"/>
        <end position="475"/>
    </location>
</feature>
<feature type="domain" description="Peptidase S53 activation" evidence="3">
    <location>
        <begin position="64"/>
        <end position="200"/>
    </location>
</feature>
<dbReference type="Gene3D" id="3.40.50.200">
    <property type="entry name" value="Peptidase S8/S53 domain"/>
    <property type="match status" value="1"/>
</dbReference>
<dbReference type="Proteomes" id="UP000271678">
    <property type="component" value="Unassembled WGS sequence"/>
</dbReference>
<keyword evidence="2" id="KW-0732">Signal</keyword>
<dbReference type="InterPro" id="IPR015366">
    <property type="entry name" value="S53_propep"/>
</dbReference>
<evidence type="ECO:0000256" key="2">
    <source>
        <dbReference type="SAM" id="SignalP"/>
    </source>
</evidence>
<evidence type="ECO:0000256" key="1">
    <source>
        <dbReference type="SAM" id="MobiDB-lite"/>
    </source>
</evidence>
<dbReference type="SUPFAM" id="SSF54897">
    <property type="entry name" value="Protease propeptides/inhibitors"/>
    <property type="match status" value="1"/>
</dbReference>
<sequence>MRALLIQGGQPQMSRRKLSRHRKNASIASIGAMVLASCFAVTSSAMAAPGHGDHAAAARRSLSTPVSATGRSVAGSANLRVSVSLNRDASAMKAMATAVSTPGSASYRQFLSAAQVSKRYGATKAQQSAVRRWLAASGLRVTHTDPFMITATGPANRAEHALAARIGSTGAPGSSSARYVALSRMSVPASVGSVVNTVNLSPIKVAALPTPLPNTPTTSTTGALTTAGLHAPRPCSQYFGQKIDTQAPPAYGSHLPYSGCWYTPSQVRSAYGFPKKLSGRGVTVATMGGEPLTGGQASIQKWSKLVGIPQLRSGQLTQIGLEPTSKQSTPVALDEWVGDLEAVHGLAPDADLVYVWSDGSITGDPFADDLTRVVDNHLADVVSASIGDTADWDSILNPVLQRAALEGITVNEAAGDWGSPVDKSSDPNGYMRDPRGRRSSAGRASRSASTATTSGRCRGQTPGRRSTPRRTAGTRPRPDRRSITTRVAAAS</sequence>
<dbReference type="GO" id="GO:0006508">
    <property type="term" value="P:proteolysis"/>
    <property type="evidence" value="ECO:0007669"/>
    <property type="project" value="InterPro"/>
</dbReference>
<feature type="signal peptide" evidence="2">
    <location>
        <begin position="1"/>
        <end position="47"/>
    </location>
</feature>
<comment type="caution">
    <text evidence="4">The sequence shown here is derived from an EMBL/GenBank/DDBJ whole genome shotgun (WGS) entry which is preliminary data.</text>
</comment>
<feature type="chain" id="PRO_5018110902" description="Peptidase S53 activation domain-containing protein" evidence="2">
    <location>
        <begin position="48"/>
        <end position="491"/>
    </location>
</feature>
<protein>
    <recommendedName>
        <fullName evidence="3">Peptidase S53 activation domain-containing protein</fullName>
    </recommendedName>
</protein>
<name>A0A3M9MHB2_9MICO</name>
<evidence type="ECO:0000259" key="3">
    <source>
        <dbReference type="SMART" id="SM00944"/>
    </source>
</evidence>
<reference evidence="4 5" key="1">
    <citation type="submission" date="2018-11" db="EMBL/GenBank/DDBJ databases">
        <title>Draft genome of Simplicispira Flexivirga sp. BO-16.</title>
        <authorList>
            <person name="Im W.T."/>
        </authorList>
    </citation>
    <scope>NUCLEOTIDE SEQUENCE [LARGE SCALE GENOMIC DNA]</scope>
    <source>
        <strain evidence="4 5">BO-16</strain>
    </source>
</reference>
<evidence type="ECO:0000313" key="4">
    <source>
        <dbReference type="EMBL" id="RNI24884.1"/>
    </source>
</evidence>
<dbReference type="GO" id="GO:0004252">
    <property type="term" value="F:serine-type endopeptidase activity"/>
    <property type="evidence" value="ECO:0007669"/>
    <property type="project" value="InterPro"/>
</dbReference>
<accession>A0A3M9MHB2</accession>